<keyword evidence="2" id="KW-0678">Repressor</keyword>
<dbReference type="InterPro" id="IPR015927">
    <property type="entry name" value="Peptidase_S24_S26A/B/C"/>
</dbReference>
<keyword evidence="6 15" id="KW-0378">Hydrolase</keyword>
<evidence type="ECO:0000256" key="8">
    <source>
        <dbReference type="ARBA" id="ARBA00022813"/>
    </source>
</evidence>
<dbReference type="Gene3D" id="1.10.10.160">
    <property type="match status" value="1"/>
</dbReference>
<dbReference type="PRINTS" id="PR00726">
    <property type="entry name" value="LEXASERPTASE"/>
</dbReference>
<evidence type="ECO:0000256" key="6">
    <source>
        <dbReference type="ARBA" id="ARBA00022801"/>
    </source>
</evidence>
<keyword evidence="7" id="KW-0347">Helicase</keyword>
<dbReference type="EC" id="3.4.21.88" evidence="18"/>
<dbReference type="SUPFAM" id="SSF52540">
    <property type="entry name" value="P-loop containing nucleoside triphosphate hydrolases"/>
    <property type="match status" value="1"/>
</dbReference>
<evidence type="ECO:0000259" key="16">
    <source>
        <dbReference type="Pfam" id="PF00580"/>
    </source>
</evidence>
<keyword evidence="9" id="KW-0067">ATP-binding</keyword>
<evidence type="ECO:0000313" key="19">
    <source>
        <dbReference type="Proteomes" id="UP001623592"/>
    </source>
</evidence>
<dbReference type="InterPro" id="IPR013986">
    <property type="entry name" value="DExx_box_DNA_helicase_dom_sf"/>
</dbReference>
<keyword evidence="10" id="KW-0805">Transcription regulation</keyword>
<dbReference type="InterPro" id="IPR006197">
    <property type="entry name" value="Peptidase_S24_LexA"/>
</dbReference>
<dbReference type="Pfam" id="PF00580">
    <property type="entry name" value="UvrD-helicase"/>
    <property type="match status" value="1"/>
</dbReference>
<evidence type="ECO:0000256" key="13">
    <source>
        <dbReference type="ARBA" id="ARBA00023204"/>
    </source>
</evidence>
<accession>A0ABW8TDX0</accession>
<dbReference type="PANTHER" id="PTHR33516">
    <property type="entry name" value="LEXA REPRESSOR"/>
    <property type="match status" value="1"/>
</dbReference>
<dbReference type="InterPro" id="IPR050077">
    <property type="entry name" value="LexA_repressor"/>
</dbReference>
<dbReference type="Gene3D" id="3.40.50.300">
    <property type="entry name" value="P-loop containing nucleotide triphosphate hydrolases"/>
    <property type="match status" value="1"/>
</dbReference>
<evidence type="ECO:0000256" key="5">
    <source>
        <dbReference type="ARBA" id="ARBA00022763"/>
    </source>
</evidence>
<dbReference type="Proteomes" id="UP001623592">
    <property type="component" value="Unassembled WGS sequence"/>
</dbReference>
<evidence type="ECO:0000256" key="12">
    <source>
        <dbReference type="ARBA" id="ARBA00023163"/>
    </source>
</evidence>
<evidence type="ECO:0000313" key="18">
    <source>
        <dbReference type="EMBL" id="MFL0249860.1"/>
    </source>
</evidence>
<keyword evidence="14" id="KW-0742">SOS response</keyword>
<keyword evidence="12" id="KW-0804">Transcription</keyword>
<protein>
    <submittedName>
        <fullName evidence="18">Transcriptional repressor LexA</fullName>
        <ecNumber evidence="18">3.4.21.88</ecNumber>
    </submittedName>
</protein>
<evidence type="ECO:0000256" key="9">
    <source>
        <dbReference type="ARBA" id="ARBA00022840"/>
    </source>
</evidence>
<keyword evidence="4" id="KW-0547">Nucleotide-binding</keyword>
<keyword evidence="5" id="KW-0227">DNA damage</keyword>
<keyword evidence="8 15" id="KW-0068">Autocatalytic cleavage</keyword>
<dbReference type="Gene3D" id="2.10.109.10">
    <property type="entry name" value="Umud Fragment, subunit A"/>
    <property type="match status" value="1"/>
</dbReference>
<dbReference type="PANTHER" id="PTHR33516:SF2">
    <property type="entry name" value="LEXA REPRESSOR-RELATED"/>
    <property type="match status" value="1"/>
</dbReference>
<dbReference type="GO" id="GO:0004252">
    <property type="term" value="F:serine-type endopeptidase activity"/>
    <property type="evidence" value="ECO:0007669"/>
    <property type="project" value="UniProtKB-EC"/>
</dbReference>
<evidence type="ECO:0000256" key="2">
    <source>
        <dbReference type="ARBA" id="ARBA00022491"/>
    </source>
</evidence>
<evidence type="ECO:0000256" key="1">
    <source>
        <dbReference type="ARBA" id="ARBA00007484"/>
    </source>
</evidence>
<comment type="similarity">
    <text evidence="1 15">Belongs to the peptidase S24 family.</text>
</comment>
<name>A0ABW8TDX0_9CLOT</name>
<evidence type="ECO:0000256" key="3">
    <source>
        <dbReference type="ARBA" id="ARBA00022705"/>
    </source>
</evidence>
<proteinExistence type="inferred from homology"/>
<sequence>MQLNSIQSRISTSKSSNYIFVKGKSNSGKTITVVNRAIFLKNNYCLYDNDRILIICSDNKKLDKLKNLFVSMSMEAEGRYMTLLEPKVNVVDIMSLESITNKYNRFNIVTRENKLLYLKEALKEVRIKYPMIKAYEDDKLELLLSEISWIKSCKYSLEDYQKADRIKGNGIGKRLNKNSLYREAIFKLMLKYNEIMKKNGVMDKEDKILNAISYIKNNHKLSFTHIIAEDIENYTRAEISLIRALGNKKEYSTIFFTFNKDNISNKNAWFVKSRKLSTISDGDKIKSFILKNIYNDSNKTNKDIAIKSIESFIYNDLKHSTSFSFVRDIDNKSEIILNEDNIKYIEADMNKIPVFNDIAAGEPIMINPEITDDFYMPKYWIKGAKDCFMLKIKGDSMVNADICDGDYVVIKKEAMAQNKDIVAVDIDGSATLKRLNITKNKVLLMPENDKYKPIVIDEDEGARIIGIAIGVLKIK</sequence>
<feature type="domain" description="UvrD-like helicase ATP-binding" evidence="16">
    <location>
        <begin position="4"/>
        <end position="221"/>
    </location>
</feature>
<organism evidence="18 19">
    <name type="scientific">Clostridium neuense</name>
    <dbReference type="NCBI Taxonomy" id="1728934"/>
    <lineage>
        <taxon>Bacteria</taxon>
        <taxon>Bacillati</taxon>
        <taxon>Bacillota</taxon>
        <taxon>Clostridia</taxon>
        <taxon>Eubacteriales</taxon>
        <taxon>Clostridiaceae</taxon>
        <taxon>Clostridium</taxon>
    </lineage>
</organism>
<feature type="domain" description="Peptidase S24/S26A/S26B/S26C" evidence="17">
    <location>
        <begin position="353"/>
        <end position="469"/>
    </location>
</feature>
<keyword evidence="11" id="KW-0238">DNA-binding</keyword>
<keyword evidence="3" id="KW-0235">DNA replication</keyword>
<dbReference type="SUPFAM" id="SSF51306">
    <property type="entry name" value="LexA/Signal peptidase"/>
    <property type="match status" value="1"/>
</dbReference>
<evidence type="ECO:0000256" key="7">
    <source>
        <dbReference type="ARBA" id="ARBA00022806"/>
    </source>
</evidence>
<gene>
    <name evidence="18" type="primary">lexA</name>
    <name evidence="18" type="ORF">ACJDT4_05450</name>
</gene>
<dbReference type="CDD" id="cd06529">
    <property type="entry name" value="S24_LexA-like"/>
    <property type="match status" value="1"/>
</dbReference>
<dbReference type="InterPro" id="IPR027417">
    <property type="entry name" value="P-loop_NTPase"/>
</dbReference>
<evidence type="ECO:0000256" key="10">
    <source>
        <dbReference type="ARBA" id="ARBA00023015"/>
    </source>
</evidence>
<comment type="caution">
    <text evidence="18">The sequence shown here is derived from an EMBL/GenBank/DDBJ whole genome shotgun (WGS) entry which is preliminary data.</text>
</comment>
<keyword evidence="13" id="KW-0234">DNA repair</keyword>
<reference evidence="18 19" key="1">
    <citation type="submission" date="2024-11" db="EMBL/GenBank/DDBJ databases">
        <authorList>
            <person name="Heng Y.C."/>
            <person name="Lim A.C.H."/>
            <person name="Lee J.K.Y."/>
            <person name="Kittelmann S."/>
        </authorList>
    </citation>
    <scope>NUCLEOTIDE SEQUENCE [LARGE SCALE GENOMIC DNA]</scope>
    <source>
        <strain evidence="18 19">WILCCON 0114</strain>
    </source>
</reference>
<dbReference type="EMBL" id="JBJIAA010000004">
    <property type="protein sequence ID" value="MFL0249860.1"/>
    <property type="molecule type" value="Genomic_DNA"/>
</dbReference>
<evidence type="ECO:0000256" key="15">
    <source>
        <dbReference type="RuleBase" id="RU003991"/>
    </source>
</evidence>
<evidence type="ECO:0000256" key="4">
    <source>
        <dbReference type="ARBA" id="ARBA00022741"/>
    </source>
</evidence>
<dbReference type="RefSeq" id="WP_406786530.1">
    <property type="nucleotide sequence ID" value="NZ_JBJIAA010000004.1"/>
</dbReference>
<dbReference type="InterPro" id="IPR036286">
    <property type="entry name" value="LexA/Signal_pep-like_sf"/>
</dbReference>
<evidence type="ECO:0000256" key="11">
    <source>
        <dbReference type="ARBA" id="ARBA00023125"/>
    </source>
</evidence>
<evidence type="ECO:0000256" key="14">
    <source>
        <dbReference type="ARBA" id="ARBA00023236"/>
    </source>
</evidence>
<keyword evidence="19" id="KW-1185">Reference proteome</keyword>
<dbReference type="NCBIfam" id="TIGR00498">
    <property type="entry name" value="lexA"/>
    <property type="match status" value="1"/>
</dbReference>
<dbReference type="InterPro" id="IPR006200">
    <property type="entry name" value="LexA"/>
</dbReference>
<dbReference type="Pfam" id="PF00717">
    <property type="entry name" value="Peptidase_S24"/>
    <property type="match status" value="1"/>
</dbReference>
<dbReference type="InterPro" id="IPR014016">
    <property type="entry name" value="UvrD-like_ATP-bd"/>
</dbReference>
<evidence type="ECO:0000259" key="17">
    <source>
        <dbReference type="Pfam" id="PF00717"/>
    </source>
</evidence>
<dbReference type="InterPro" id="IPR039418">
    <property type="entry name" value="LexA-like"/>
</dbReference>